<feature type="compositionally biased region" description="Basic and acidic residues" evidence="4">
    <location>
        <begin position="100"/>
        <end position="113"/>
    </location>
</feature>
<feature type="region of interest" description="Disordered" evidence="4">
    <location>
        <begin position="32"/>
        <end position="168"/>
    </location>
</feature>
<feature type="domain" description="G-patch" evidence="5">
    <location>
        <begin position="221"/>
        <end position="267"/>
    </location>
</feature>
<dbReference type="OMA" id="NEREMYN"/>
<feature type="compositionally biased region" description="Polar residues" evidence="4">
    <location>
        <begin position="154"/>
        <end position="164"/>
    </location>
</feature>
<evidence type="ECO:0000313" key="6">
    <source>
        <dbReference type="EMBL" id="SHO80020.1"/>
    </source>
</evidence>
<reference evidence="7" key="1">
    <citation type="journal article" date="2017" name="Nucleic Acids Res.">
        <title>Proteogenomics produces comprehensive and highly accurate protein-coding gene annotation in a complete genome assembly of Malassezia sympodialis.</title>
        <authorList>
            <person name="Zhu Y."/>
            <person name="Engstroem P.G."/>
            <person name="Tellgren-Roth C."/>
            <person name="Baudo C.D."/>
            <person name="Kennell J.C."/>
            <person name="Sun S."/>
            <person name="Billmyre R.B."/>
            <person name="Schroeder M.S."/>
            <person name="Andersson A."/>
            <person name="Holm T."/>
            <person name="Sigurgeirsson B."/>
            <person name="Wu G."/>
            <person name="Sankaranarayanan S.R."/>
            <person name="Siddharthan R."/>
            <person name="Sanyal K."/>
            <person name="Lundeberg J."/>
            <person name="Nystedt B."/>
            <person name="Boekhout T."/>
            <person name="Dawson T.L. Jr."/>
            <person name="Heitman J."/>
            <person name="Scheynius A."/>
            <person name="Lehtioe J."/>
        </authorList>
    </citation>
    <scope>NUCLEOTIDE SEQUENCE [LARGE SCALE GENOMIC DNA]</scope>
    <source>
        <strain evidence="7">ATCC 42132</strain>
    </source>
</reference>
<gene>
    <name evidence="6" type="ORF">MSYG_4375</name>
</gene>
<dbReference type="InterPro" id="IPR026822">
    <property type="entry name" value="Spp2/MOS2_G-patch"/>
</dbReference>
<feature type="compositionally biased region" description="Basic and acidic residues" evidence="4">
    <location>
        <begin position="294"/>
        <end position="362"/>
    </location>
</feature>
<protein>
    <recommendedName>
        <fullName evidence="5">G-patch domain-containing protein</fullName>
    </recommendedName>
</protein>
<sequence length="362" mass="40451">MGDKGVTPRTSISFSLKHVQTKSNQAKSRILIDADADEPDTAASSDIPLGGKRKREVPAAPTPKVIPLSSGTDWREERKRRLGILDNHAVRQGSPSTLHSEPHGPERAFDEPQKQGLLIIPTSQSRNLERENTPPRSIITSGDVTPPAIDTGEQDTTSSQTSAVPPSDDDAIRALLSNEPTNRLGQSKLIIEQPSEEEMFHHDVDSRPDEPTLQDYTTMPVEEFGAAMLRGMGWKDGSGIGRDQKGPIHAPMVQRRAALLGLGAKERAPPSFSSRKPNDQRYVPVVSRSGSARESTDHPRNEVSRSEHRNDRHRSSDRHGEAYRSSRHYSDHSRYSDQDASSHSRRYDDRHRTYSRRHERDH</sequence>
<dbReference type="PROSITE" id="PS50174">
    <property type="entry name" value="G_PATCH"/>
    <property type="match status" value="1"/>
</dbReference>
<feature type="compositionally biased region" description="Polar residues" evidence="4">
    <location>
        <begin position="134"/>
        <end position="143"/>
    </location>
</feature>
<dbReference type="VEuPathDB" id="FungiDB:MSYG_4375"/>
<evidence type="ECO:0000259" key="5">
    <source>
        <dbReference type="PROSITE" id="PS50174"/>
    </source>
</evidence>
<dbReference type="InterPro" id="IPR045166">
    <property type="entry name" value="Spp2-like"/>
</dbReference>
<organism evidence="6 7">
    <name type="scientific">Malassezia sympodialis (strain ATCC 42132)</name>
    <name type="common">Atopic eczema-associated yeast</name>
    <dbReference type="NCBI Taxonomy" id="1230383"/>
    <lineage>
        <taxon>Eukaryota</taxon>
        <taxon>Fungi</taxon>
        <taxon>Dikarya</taxon>
        <taxon>Basidiomycota</taxon>
        <taxon>Ustilaginomycotina</taxon>
        <taxon>Malasseziomycetes</taxon>
        <taxon>Malasseziales</taxon>
        <taxon>Malasseziaceae</taxon>
        <taxon>Malassezia</taxon>
    </lineage>
</organism>
<evidence type="ECO:0000256" key="1">
    <source>
        <dbReference type="ARBA" id="ARBA00004123"/>
    </source>
</evidence>
<dbReference type="Pfam" id="PF12656">
    <property type="entry name" value="G-patch_2"/>
    <property type="match status" value="1"/>
</dbReference>
<proteinExistence type="inferred from homology"/>
<feature type="region of interest" description="Disordered" evidence="4">
    <location>
        <begin position="264"/>
        <end position="362"/>
    </location>
</feature>
<dbReference type="InterPro" id="IPR000467">
    <property type="entry name" value="G_patch_dom"/>
</dbReference>
<evidence type="ECO:0000256" key="4">
    <source>
        <dbReference type="SAM" id="MobiDB-lite"/>
    </source>
</evidence>
<dbReference type="AlphaFoldDB" id="A0A1M8AC79"/>
<evidence type="ECO:0000313" key="7">
    <source>
        <dbReference type="Proteomes" id="UP000186303"/>
    </source>
</evidence>
<accession>A0A1M8AC79</accession>
<dbReference type="GO" id="GO:0000398">
    <property type="term" value="P:mRNA splicing, via spliceosome"/>
    <property type="evidence" value="ECO:0007669"/>
    <property type="project" value="InterPro"/>
</dbReference>
<dbReference type="STRING" id="1230383.A0A1M8AC79"/>
<keyword evidence="3" id="KW-0539">Nucleus</keyword>
<dbReference type="EMBL" id="LT671828">
    <property type="protein sequence ID" value="SHO80020.1"/>
    <property type="molecule type" value="Genomic_DNA"/>
</dbReference>
<dbReference type="Proteomes" id="UP000186303">
    <property type="component" value="Chromosome 8"/>
</dbReference>
<evidence type="ECO:0000256" key="2">
    <source>
        <dbReference type="ARBA" id="ARBA00008576"/>
    </source>
</evidence>
<dbReference type="PANTHER" id="PTHR15818">
    <property type="entry name" value="G PATCH AND KOW-CONTAINING"/>
    <property type="match status" value="1"/>
</dbReference>
<keyword evidence="7" id="KW-1185">Reference proteome</keyword>
<dbReference type="GO" id="GO:0003676">
    <property type="term" value="F:nucleic acid binding"/>
    <property type="evidence" value="ECO:0007669"/>
    <property type="project" value="InterPro"/>
</dbReference>
<dbReference type="GO" id="GO:0005681">
    <property type="term" value="C:spliceosomal complex"/>
    <property type="evidence" value="ECO:0007669"/>
    <property type="project" value="TreeGrafter"/>
</dbReference>
<dbReference type="SMART" id="SM00443">
    <property type="entry name" value="G_patch"/>
    <property type="match status" value="1"/>
</dbReference>
<comment type="subcellular location">
    <subcellularLocation>
        <location evidence="1">Nucleus</location>
    </subcellularLocation>
</comment>
<dbReference type="OrthoDB" id="5577072at2759"/>
<comment type="similarity">
    <text evidence="2">Belongs to the SPP2 family.</text>
</comment>
<name>A0A1M8AC79_MALS4</name>
<dbReference type="PANTHER" id="PTHR15818:SF2">
    <property type="entry name" value="G-PATCH DOMAIN AND KOW MOTIFS-CONTAINING PROTEIN"/>
    <property type="match status" value="1"/>
</dbReference>
<evidence type="ECO:0000256" key="3">
    <source>
        <dbReference type="ARBA" id="ARBA00023242"/>
    </source>
</evidence>